<dbReference type="EMBL" id="AGNL01043105">
    <property type="protein sequence ID" value="EJK50718.1"/>
    <property type="molecule type" value="Genomic_DNA"/>
</dbReference>
<evidence type="ECO:0000313" key="3">
    <source>
        <dbReference type="Proteomes" id="UP000266841"/>
    </source>
</evidence>
<evidence type="ECO:0000256" key="1">
    <source>
        <dbReference type="SAM" id="MobiDB-lite"/>
    </source>
</evidence>
<feature type="non-terminal residue" evidence="2">
    <location>
        <position position="105"/>
    </location>
</feature>
<protein>
    <submittedName>
        <fullName evidence="2">Uncharacterized protein</fullName>
    </submittedName>
</protein>
<organism evidence="2 3">
    <name type="scientific">Thalassiosira oceanica</name>
    <name type="common">Marine diatom</name>
    <dbReference type="NCBI Taxonomy" id="159749"/>
    <lineage>
        <taxon>Eukaryota</taxon>
        <taxon>Sar</taxon>
        <taxon>Stramenopiles</taxon>
        <taxon>Ochrophyta</taxon>
        <taxon>Bacillariophyta</taxon>
        <taxon>Coscinodiscophyceae</taxon>
        <taxon>Thalassiosirophycidae</taxon>
        <taxon>Thalassiosirales</taxon>
        <taxon>Thalassiosiraceae</taxon>
        <taxon>Thalassiosira</taxon>
    </lineage>
</organism>
<dbReference type="Proteomes" id="UP000266841">
    <property type="component" value="Unassembled WGS sequence"/>
</dbReference>
<evidence type="ECO:0000313" key="2">
    <source>
        <dbReference type="EMBL" id="EJK50718.1"/>
    </source>
</evidence>
<reference evidence="2 3" key="1">
    <citation type="journal article" date="2012" name="Genome Biol.">
        <title>Genome and low-iron response of an oceanic diatom adapted to chronic iron limitation.</title>
        <authorList>
            <person name="Lommer M."/>
            <person name="Specht M."/>
            <person name="Roy A.S."/>
            <person name="Kraemer L."/>
            <person name="Andreson R."/>
            <person name="Gutowska M.A."/>
            <person name="Wolf J."/>
            <person name="Bergner S.V."/>
            <person name="Schilhabel M.B."/>
            <person name="Klostermeier U.C."/>
            <person name="Beiko R.G."/>
            <person name="Rosenstiel P."/>
            <person name="Hippler M."/>
            <person name="Laroche J."/>
        </authorList>
    </citation>
    <scope>NUCLEOTIDE SEQUENCE [LARGE SCALE GENOMIC DNA]</scope>
    <source>
        <strain evidence="2 3">CCMP1005</strain>
    </source>
</reference>
<feature type="compositionally biased region" description="Polar residues" evidence="1">
    <location>
        <begin position="44"/>
        <end position="55"/>
    </location>
</feature>
<dbReference type="AlphaFoldDB" id="K0RAP6"/>
<comment type="caution">
    <text evidence="2">The sequence shown here is derived from an EMBL/GenBank/DDBJ whole genome shotgun (WGS) entry which is preliminary data.</text>
</comment>
<feature type="compositionally biased region" description="Low complexity" evidence="1">
    <location>
        <begin position="20"/>
        <end position="43"/>
    </location>
</feature>
<sequence>MKSRPADHASHREAGEEKGAAAGRRAAGAGQGGRLATQTQQRGPSQPATAPQQAKDSVRPFWPTSSTETSSPPYKVSGCPAPQKGGERPTDPAGNQVTRLLAAHP</sequence>
<accession>K0RAP6</accession>
<name>K0RAP6_THAOC</name>
<feature type="compositionally biased region" description="Low complexity" evidence="1">
    <location>
        <begin position="63"/>
        <end position="73"/>
    </location>
</feature>
<gene>
    <name evidence="2" type="ORF">THAOC_30238</name>
</gene>
<proteinExistence type="predicted"/>
<feature type="compositionally biased region" description="Basic and acidic residues" evidence="1">
    <location>
        <begin position="1"/>
        <end position="19"/>
    </location>
</feature>
<feature type="region of interest" description="Disordered" evidence="1">
    <location>
        <begin position="1"/>
        <end position="105"/>
    </location>
</feature>
<keyword evidence="3" id="KW-1185">Reference proteome</keyword>